<dbReference type="InterPro" id="IPR014839">
    <property type="entry name" value="Crt10"/>
</dbReference>
<reference evidence="2" key="2">
    <citation type="submission" date="2023-01" db="EMBL/GenBank/DDBJ databases">
        <authorList>
            <person name="Petersen C."/>
        </authorList>
    </citation>
    <scope>NUCLEOTIDE SEQUENCE</scope>
    <source>
        <strain evidence="2">IBT 15450</strain>
    </source>
</reference>
<protein>
    <submittedName>
        <fullName evidence="2">Uncharacterized protein</fullName>
    </submittedName>
</protein>
<reference evidence="2" key="1">
    <citation type="journal article" date="2023" name="IMA Fungus">
        <title>Comparative genomic study of the Penicillium genus elucidates a diverse pangenome and 15 lateral gene transfer events.</title>
        <authorList>
            <person name="Petersen C."/>
            <person name="Sorensen T."/>
            <person name="Nielsen M.R."/>
            <person name="Sondergaard T.E."/>
            <person name="Sorensen J.L."/>
            <person name="Fitzpatrick D.A."/>
            <person name="Frisvad J.C."/>
            <person name="Nielsen K.L."/>
        </authorList>
    </citation>
    <scope>NUCLEOTIDE SEQUENCE</scope>
    <source>
        <strain evidence="2">IBT 15450</strain>
    </source>
</reference>
<evidence type="ECO:0000313" key="2">
    <source>
        <dbReference type="EMBL" id="KAJ6023447.1"/>
    </source>
</evidence>
<organism evidence="2 3">
    <name type="scientific">Penicillium canescens</name>
    <dbReference type="NCBI Taxonomy" id="5083"/>
    <lineage>
        <taxon>Eukaryota</taxon>
        <taxon>Fungi</taxon>
        <taxon>Dikarya</taxon>
        <taxon>Ascomycota</taxon>
        <taxon>Pezizomycotina</taxon>
        <taxon>Eurotiomycetes</taxon>
        <taxon>Eurotiomycetidae</taxon>
        <taxon>Eurotiales</taxon>
        <taxon>Aspergillaceae</taxon>
        <taxon>Penicillium</taxon>
    </lineage>
</organism>
<dbReference type="Proteomes" id="UP001219568">
    <property type="component" value="Unassembled WGS sequence"/>
</dbReference>
<keyword evidence="3" id="KW-1185">Reference proteome</keyword>
<evidence type="ECO:0000256" key="1">
    <source>
        <dbReference type="SAM" id="MobiDB-lite"/>
    </source>
</evidence>
<feature type="compositionally biased region" description="Polar residues" evidence="1">
    <location>
        <begin position="639"/>
        <end position="674"/>
    </location>
</feature>
<evidence type="ECO:0000313" key="3">
    <source>
        <dbReference type="Proteomes" id="UP001219568"/>
    </source>
</evidence>
<comment type="caution">
    <text evidence="2">The sequence shown here is derived from an EMBL/GenBank/DDBJ whole genome shotgun (WGS) entry which is preliminary data.</text>
</comment>
<proteinExistence type="predicted"/>
<name>A0AAD6I0R5_PENCN</name>
<dbReference type="SUPFAM" id="SSF101898">
    <property type="entry name" value="NHL repeat"/>
    <property type="match status" value="1"/>
</dbReference>
<dbReference type="AlphaFoldDB" id="A0AAD6I0R5"/>
<gene>
    <name evidence="2" type="ORF">N7460_013842</name>
</gene>
<feature type="region of interest" description="Disordered" evidence="1">
    <location>
        <begin position="630"/>
        <end position="684"/>
    </location>
</feature>
<sequence length="734" mass="83483">MASPHIKDPGPASFQQRLEQIRPNLKALNVETQEQRFPRRGDNHGPDIATWRCNLAALSQRRNLLFVAYGCDIYVWIPKGSRQLLGVQPEMIIHPVMKQPQAAGYIDPSAPHIINHIIVDDLGVDEVLLLATDSGNVTGYNVEAIFSEINQCAEFGQKRPFDGIGIKPFFAEYVQKSAWGLATHKFARLIAVSSNTGNITVFAFAMVDLAPEREDSDPSPSHNMESGDDEGEEQIWVKVNKLDHLNAIKHQMPNHRKRNLRMSYKGHFENIPCVSFANFDLDPNGLWMVSTDIFNRVVVWRVWDDLSPIQMSYLGNPHNNPPQRGWFVLPIDPRRVQRHSLKIDACGCQPIPKMMRNRMILNVTTAMDQISEMSVALALRLSRSSVTHRPLPEDIFSPDCFVGPDSRPHYSSSQQDLPQVCGDSQTDLDNTTPRVWLRATPPITDLIEEDNKNSDVHPFELLVPPVLEENDLPTLERIPVHPSKPRFFPLLHFSERDICLAPYPLDAEFQTLCKAPLWQRSYMNEEINAACDRFNMVKYVPELGIVVAASQKGRVAIITITWQEEIGVSFRLDWIVPFFTQEMADERPMVPLLGIAVSPMPGFEIPPDVPCIPRDVDPNEWLEFNYRILNPDNDDQSGDDSATTTSKDASFTKSTPAGQNDSTREQGSQTSNRARNMFDGRPNLTLPEIHAHASDVYQPHETWHGSHPSRHYRLLLMFCDHTVMSYEFWHNWRK</sequence>
<accession>A0AAD6I0R5</accession>
<dbReference type="Pfam" id="PF08728">
    <property type="entry name" value="CRT10"/>
    <property type="match status" value="1"/>
</dbReference>
<dbReference type="EMBL" id="JAQJZL010000016">
    <property type="protein sequence ID" value="KAJ6023447.1"/>
    <property type="molecule type" value="Genomic_DNA"/>
</dbReference>